<dbReference type="Gene3D" id="1.10.510.10">
    <property type="entry name" value="Transferase(Phosphotransferase) domain 1"/>
    <property type="match status" value="3"/>
</dbReference>
<evidence type="ECO:0000259" key="20">
    <source>
        <dbReference type="PROSITE" id="PS50011"/>
    </source>
</evidence>
<evidence type="ECO:0000256" key="3">
    <source>
        <dbReference type="ARBA" id="ARBA00022475"/>
    </source>
</evidence>
<evidence type="ECO:0000256" key="7">
    <source>
        <dbReference type="ARBA" id="ARBA00022679"/>
    </source>
</evidence>
<evidence type="ECO:0000256" key="5">
    <source>
        <dbReference type="ARBA" id="ARBA00022553"/>
    </source>
</evidence>
<keyword evidence="6" id="KW-0433">Leucine-rich repeat</keyword>
<gene>
    <name evidence="21" type="ORF">OSB04_000850</name>
</gene>
<dbReference type="Pfam" id="PF07714">
    <property type="entry name" value="PK_Tyr_Ser-Thr"/>
    <property type="match status" value="2"/>
</dbReference>
<evidence type="ECO:0000256" key="11">
    <source>
        <dbReference type="ARBA" id="ARBA00022741"/>
    </source>
</evidence>
<evidence type="ECO:0000256" key="12">
    <source>
        <dbReference type="ARBA" id="ARBA00022777"/>
    </source>
</evidence>
<proteinExistence type="predicted"/>
<dbReference type="FunFam" id="1.10.510.10:FF:000358">
    <property type="entry name" value="Putative leucine-rich repeat receptor-like serine/threonine-protein kinase"/>
    <property type="match status" value="1"/>
</dbReference>
<keyword evidence="8" id="KW-0812">Transmembrane</keyword>
<sequence length="1392" mass="159483">MALPARDLPESNHVKKRNKFFPFSLFSFFHPIPSRPLQLVLTSPTPSPSPPGVSGSANDIELRIPLREIVLATNNFSQQNRTHEDEFEDVYRAQLLFRSGQLVDVVVQRLRHGPSYMSHPEGRDQVLRNIIYWHSGLKNNNNNNNMVSIVGFCDENDEVIIISEHLVNGTLDKHLPYPTFTWVQRLRICVTLANAIRSGTRITVGNIRSCKILLDKDWEPKLLATSSGWRHSVLESFGMLLFEVLCDRKKMISPSLDKIRSHYMRGTLDQIIDPNLWKQMHGQSVTIFSKTVIDCWEGTVDKIDDGILRDLERALALQLEHEKAAVATLPFSCKKLECLKIQLDDIISSTKNFAKEYCIGSGAYGTVYKAELEHFDKKKLLLEGENKSEIPKTRGIVAIKRISNAENDHGEQGFFIELEMLSICEHPNIISLLGFSHEGPERILVYEYASQRSLDDYLGSSTDKKTNLTWAQRIRICLDIALGLNYLHNNTEDKPRIIHRDIKSANILLGERWNAKIADFGLSKFHPMNQHASTINTNNIAGTSVYLDPEYLETGKLKKASDIYSFGVVLFEILSGRLAYDSIYLAHNDKGLASVARGHFRDGTLKELVDPTMREVDELISTLSKGPNQDSLDTFSKMAYGCLAETQFERPTIDVVIKELETALNFQENRKDNFRFPLDEIKSGTNNFSDDNCIIQGAFGKAYKGQVQYDNGRKTVIAKRLRISAQEDCFLAEIKILVKLKNENVVGLLGYCKEMNEKIIVYDHESIGSLDMHLNNVSLGWTKRLKICIDVASGLDFLHGDLLKEEVVIHRDIKSASILLNGDWEAKISDFGLSLIDPVNKKMDHVIDEVIGTPGYCRELGFLTKESDIYSLGVVLFEMVCGRLTSEIWNDKGQYLDDFVQDYISKGTFDEIVFKGIEQQIVPESLNTFLEIAYQCLHLTRQKRPTAGEVVEQLKKALEFQEDYEIWEPKLPRDYKQILNMSKSPVMYMETKKGLYNILRSKGILLQKGKKWFSLSNDGERIEMISSTMFTYKNSRSHCWGHVPESRFHKVALMSDVLNLNIRIKIRTQSLSLGINYRVHLVFRYSSPRKSSAKRMYVNLKYKQGNETLHSYFATWREDGWMMIELCRFPTQKGDNDFEVLLESVSRCYSGSGAIYVEGIECQAIDNASLKILFGSFYIFLCAKHEEIKMLEKVSNSKTDLVHQLPNNCEETSNISKNCDYGEKLILLDKVNTKKIFKISAKEVLYTSSNEKLFDLNRSEEVIELLPQQVFHIKWKIECQMLLPDTDYVCYLVFKLSENCDGLHCPVRVRDILHWKNKETKFLFFRSPNHLDQHDTIWVPKQRADGFMEVIVWKFNSNYNCRKNCIPMNVKLIAYEGTMSGLIAFGLEVRPM</sequence>
<keyword evidence="5" id="KW-0597">Phosphoprotein</keyword>
<evidence type="ECO:0000256" key="19">
    <source>
        <dbReference type="ARBA" id="ARBA00048679"/>
    </source>
</evidence>
<dbReference type="GO" id="GO:0004674">
    <property type="term" value="F:protein serine/threonine kinase activity"/>
    <property type="evidence" value="ECO:0007669"/>
    <property type="project" value="UniProtKB-KW"/>
</dbReference>
<comment type="caution">
    <text evidence="21">The sequence shown here is derived from an EMBL/GenBank/DDBJ whole genome shotgun (WGS) entry which is preliminary data.</text>
</comment>
<reference evidence="21" key="1">
    <citation type="submission" date="2023-03" db="EMBL/GenBank/DDBJ databases">
        <title>Chromosome-scale reference genome and RAD-based genetic map of yellow starthistle (Centaurea solstitialis) reveal putative structural variation and QTLs associated with invader traits.</title>
        <authorList>
            <person name="Reatini B."/>
            <person name="Cang F.A."/>
            <person name="Jiang Q."/>
            <person name="Mckibben M.T.W."/>
            <person name="Barker M.S."/>
            <person name="Rieseberg L.H."/>
            <person name="Dlugosch K.M."/>
        </authorList>
    </citation>
    <scope>NUCLEOTIDE SEQUENCE</scope>
    <source>
        <strain evidence="21">CAN-66</strain>
        <tissue evidence="21">Leaf</tissue>
    </source>
</reference>
<evidence type="ECO:0000256" key="9">
    <source>
        <dbReference type="ARBA" id="ARBA00022729"/>
    </source>
</evidence>
<dbReference type="PANTHER" id="PTHR27003:SF471">
    <property type="entry name" value="VASCULAR ENDOTHELIAL GROWTH FACTOR RECEPTOR 2 (VEGFR2)-RELATED"/>
    <property type="match status" value="1"/>
</dbReference>
<dbReference type="PROSITE" id="PS50011">
    <property type="entry name" value="PROTEIN_KINASE_DOM"/>
    <property type="match status" value="2"/>
</dbReference>
<keyword evidence="7" id="KW-0808">Transferase</keyword>
<dbReference type="EC" id="2.7.11.1" evidence="2"/>
<keyword evidence="4" id="KW-0723">Serine/threonine-protein kinase</keyword>
<evidence type="ECO:0000256" key="4">
    <source>
        <dbReference type="ARBA" id="ARBA00022527"/>
    </source>
</evidence>
<evidence type="ECO:0000256" key="6">
    <source>
        <dbReference type="ARBA" id="ARBA00022614"/>
    </source>
</evidence>
<keyword evidence="3" id="KW-1003">Cell membrane</keyword>
<keyword evidence="12" id="KW-0418">Kinase</keyword>
<dbReference type="InterPro" id="IPR001245">
    <property type="entry name" value="Ser-Thr/Tyr_kinase_cat_dom"/>
</dbReference>
<dbReference type="GO" id="GO:0004714">
    <property type="term" value="F:transmembrane receptor protein tyrosine kinase activity"/>
    <property type="evidence" value="ECO:0007669"/>
    <property type="project" value="InterPro"/>
</dbReference>
<dbReference type="InterPro" id="IPR045272">
    <property type="entry name" value="ANXUR1/2-like"/>
</dbReference>
<evidence type="ECO:0000256" key="16">
    <source>
        <dbReference type="ARBA" id="ARBA00023170"/>
    </source>
</evidence>
<feature type="domain" description="Protein kinase" evidence="20">
    <location>
        <begin position="353"/>
        <end position="664"/>
    </location>
</feature>
<evidence type="ECO:0000256" key="8">
    <source>
        <dbReference type="ARBA" id="ARBA00022692"/>
    </source>
</evidence>
<dbReference type="PROSITE" id="PS00108">
    <property type="entry name" value="PROTEIN_KINASE_ST"/>
    <property type="match status" value="1"/>
</dbReference>
<evidence type="ECO:0000256" key="18">
    <source>
        <dbReference type="ARBA" id="ARBA00047899"/>
    </source>
</evidence>
<evidence type="ECO:0000313" key="22">
    <source>
        <dbReference type="Proteomes" id="UP001172457"/>
    </source>
</evidence>
<dbReference type="GO" id="GO:0009506">
    <property type="term" value="C:plasmodesma"/>
    <property type="evidence" value="ECO:0007669"/>
    <property type="project" value="TreeGrafter"/>
</dbReference>
<comment type="catalytic activity">
    <reaction evidence="18">
        <text>L-threonyl-[protein] + ATP = O-phospho-L-threonyl-[protein] + ADP + H(+)</text>
        <dbReference type="Rhea" id="RHEA:46608"/>
        <dbReference type="Rhea" id="RHEA-COMP:11060"/>
        <dbReference type="Rhea" id="RHEA-COMP:11605"/>
        <dbReference type="ChEBI" id="CHEBI:15378"/>
        <dbReference type="ChEBI" id="CHEBI:30013"/>
        <dbReference type="ChEBI" id="CHEBI:30616"/>
        <dbReference type="ChEBI" id="CHEBI:61977"/>
        <dbReference type="ChEBI" id="CHEBI:456216"/>
        <dbReference type="EC" id="2.7.11.1"/>
    </reaction>
</comment>
<protein>
    <recommendedName>
        <fullName evidence="2">non-specific serine/threonine protein kinase</fullName>
        <ecNumber evidence="2">2.7.11.1</ecNumber>
    </recommendedName>
</protein>
<evidence type="ECO:0000256" key="13">
    <source>
        <dbReference type="ARBA" id="ARBA00022840"/>
    </source>
</evidence>
<evidence type="ECO:0000256" key="2">
    <source>
        <dbReference type="ARBA" id="ARBA00012513"/>
    </source>
</evidence>
<keyword evidence="11" id="KW-0547">Nucleotide-binding</keyword>
<organism evidence="21 22">
    <name type="scientific">Centaurea solstitialis</name>
    <name type="common">yellow star-thistle</name>
    <dbReference type="NCBI Taxonomy" id="347529"/>
    <lineage>
        <taxon>Eukaryota</taxon>
        <taxon>Viridiplantae</taxon>
        <taxon>Streptophyta</taxon>
        <taxon>Embryophyta</taxon>
        <taxon>Tracheophyta</taxon>
        <taxon>Spermatophyta</taxon>
        <taxon>Magnoliopsida</taxon>
        <taxon>eudicotyledons</taxon>
        <taxon>Gunneridae</taxon>
        <taxon>Pentapetalae</taxon>
        <taxon>asterids</taxon>
        <taxon>campanulids</taxon>
        <taxon>Asterales</taxon>
        <taxon>Asteraceae</taxon>
        <taxon>Carduoideae</taxon>
        <taxon>Cardueae</taxon>
        <taxon>Centaureinae</taxon>
        <taxon>Centaurea</taxon>
    </lineage>
</organism>
<dbReference type="Proteomes" id="UP001172457">
    <property type="component" value="Chromosome 1"/>
</dbReference>
<dbReference type="InterPro" id="IPR011009">
    <property type="entry name" value="Kinase-like_dom_sf"/>
</dbReference>
<evidence type="ECO:0000313" key="21">
    <source>
        <dbReference type="EMBL" id="KAJ9564884.1"/>
    </source>
</evidence>
<comment type="catalytic activity">
    <reaction evidence="19">
        <text>L-seryl-[protein] + ATP = O-phospho-L-seryl-[protein] + ADP + H(+)</text>
        <dbReference type="Rhea" id="RHEA:17989"/>
        <dbReference type="Rhea" id="RHEA-COMP:9863"/>
        <dbReference type="Rhea" id="RHEA-COMP:11604"/>
        <dbReference type="ChEBI" id="CHEBI:15378"/>
        <dbReference type="ChEBI" id="CHEBI:29999"/>
        <dbReference type="ChEBI" id="CHEBI:30616"/>
        <dbReference type="ChEBI" id="CHEBI:83421"/>
        <dbReference type="ChEBI" id="CHEBI:456216"/>
        <dbReference type="EC" id="2.7.11.1"/>
    </reaction>
</comment>
<keyword evidence="17" id="KW-0325">Glycoprotein</keyword>
<keyword evidence="10" id="KW-0677">Repeat</keyword>
<keyword evidence="13" id="KW-0067">ATP-binding</keyword>
<name>A0AA38TQ54_9ASTR</name>
<evidence type="ECO:0000256" key="1">
    <source>
        <dbReference type="ARBA" id="ARBA00004162"/>
    </source>
</evidence>
<dbReference type="SUPFAM" id="SSF56112">
    <property type="entry name" value="Protein kinase-like (PK-like)"/>
    <property type="match status" value="3"/>
</dbReference>
<keyword evidence="22" id="KW-1185">Reference proteome</keyword>
<feature type="domain" description="Protein kinase" evidence="20">
    <location>
        <begin position="688"/>
        <end position="958"/>
    </location>
</feature>
<dbReference type="InterPro" id="IPR008271">
    <property type="entry name" value="Ser/Thr_kinase_AS"/>
</dbReference>
<evidence type="ECO:0000256" key="10">
    <source>
        <dbReference type="ARBA" id="ARBA00022737"/>
    </source>
</evidence>
<dbReference type="InterPro" id="IPR025886">
    <property type="entry name" value="PP2-like"/>
</dbReference>
<dbReference type="SMART" id="SM00220">
    <property type="entry name" value="S_TKc"/>
    <property type="match status" value="2"/>
</dbReference>
<dbReference type="Gene3D" id="3.30.200.20">
    <property type="entry name" value="Phosphorylase Kinase, domain 1"/>
    <property type="match status" value="2"/>
</dbReference>
<dbReference type="EMBL" id="JARYMX010000001">
    <property type="protein sequence ID" value="KAJ9564884.1"/>
    <property type="molecule type" value="Genomic_DNA"/>
</dbReference>
<evidence type="ECO:0000256" key="14">
    <source>
        <dbReference type="ARBA" id="ARBA00022989"/>
    </source>
</evidence>
<comment type="subcellular location">
    <subcellularLocation>
        <location evidence="1">Cell membrane</location>
        <topology evidence="1">Single-pass membrane protein</topology>
    </subcellularLocation>
</comment>
<evidence type="ECO:0000256" key="15">
    <source>
        <dbReference type="ARBA" id="ARBA00023136"/>
    </source>
</evidence>
<dbReference type="GO" id="GO:0005524">
    <property type="term" value="F:ATP binding"/>
    <property type="evidence" value="ECO:0007669"/>
    <property type="project" value="UniProtKB-KW"/>
</dbReference>
<dbReference type="PANTHER" id="PTHR27003">
    <property type="entry name" value="OS07G0166700 PROTEIN"/>
    <property type="match status" value="1"/>
</dbReference>
<keyword evidence="9" id="KW-0732">Signal</keyword>
<accession>A0AA38TQ54</accession>
<keyword evidence="15" id="KW-0472">Membrane</keyword>
<evidence type="ECO:0000256" key="17">
    <source>
        <dbReference type="ARBA" id="ARBA00023180"/>
    </source>
</evidence>
<keyword evidence="14" id="KW-1133">Transmembrane helix</keyword>
<dbReference type="Pfam" id="PF14299">
    <property type="entry name" value="PP2"/>
    <property type="match status" value="2"/>
</dbReference>
<keyword evidence="16" id="KW-0675">Receptor</keyword>
<dbReference type="GO" id="GO:0005886">
    <property type="term" value="C:plasma membrane"/>
    <property type="evidence" value="ECO:0007669"/>
    <property type="project" value="UniProtKB-SubCell"/>
</dbReference>
<dbReference type="InterPro" id="IPR000719">
    <property type="entry name" value="Prot_kinase_dom"/>
</dbReference>